<name>A0A2B5X2V4_9BACI</name>
<proteinExistence type="predicted"/>
<dbReference type="EMBL" id="NUSQ01000022">
    <property type="protein sequence ID" value="PHD72926.1"/>
    <property type="molecule type" value="Genomic_DNA"/>
</dbReference>
<accession>A0A2B5X2V4</accession>
<dbReference type="Proteomes" id="UP000225997">
    <property type="component" value="Unassembled WGS sequence"/>
</dbReference>
<organism evidence="1 2">
    <name type="scientific">Bacillus toyonensis</name>
    <dbReference type="NCBI Taxonomy" id="155322"/>
    <lineage>
        <taxon>Bacteria</taxon>
        <taxon>Bacillati</taxon>
        <taxon>Bacillota</taxon>
        <taxon>Bacilli</taxon>
        <taxon>Bacillales</taxon>
        <taxon>Bacillaceae</taxon>
        <taxon>Bacillus</taxon>
        <taxon>Bacillus cereus group</taxon>
    </lineage>
</organism>
<dbReference type="AlphaFoldDB" id="A0A2B5X2V4"/>
<protein>
    <submittedName>
        <fullName evidence="1">Uncharacterized protein</fullName>
    </submittedName>
</protein>
<gene>
    <name evidence="1" type="ORF">COF40_04515</name>
</gene>
<dbReference type="RefSeq" id="WP_100064250.1">
    <property type="nucleotide sequence ID" value="NZ_NUSQ01000022.1"/>
</dbReference>
<comment type="caution">
    <text evidence="1">The sequence shown here is derived from an EMBL/GenBank/DDBJ whole genome shotgun (WGS) entry which is preliminary data.</text>
</comment>
<evidence type="ECO:0000313" key="2">
    <source>
        <dbReference type="Proteomes" id="UP000225997"/>
    </source>
</evidence>
<evidence type="ECO:0000313" key="1">
    <source>
        <dbReference type="EMBL" id="PHD72926.1"/>
    </source>
</evidence>
<reference evidence="1 2" key="1">
    <citation type="submission" date="2017-09" db="EMBL/GenBank/DDBJ databases">
        <title>Large-scale bioinformatics analysis of Bacillus genomes uncovers conserved roles of natural products in bacterial physiology.</title>
        <authorList>
            <consortium name="Agbiome Team Llc"/>
            <person name="Bleich R.M."/>
            <person name="Grubbs K.J."/>
            <person name="Santa Maria K.C."/>
            <person name="Allen S.E."/>
            <person name="Farag S."/>
            <person name="Shank E.A."/>
            <person name="Bowers A."/>
        </authorList>
    </citation>
    <scope>NUCLEOTIDE SEQUENCE [LARGE SCALE GENOMIC DNA]</scope>
    <source>
        <strain evidence="1 2">AFS044250</strain>
    </source>
</reference>
<sequence>MIVDKSWSGNSTQLLQEIDQKMSIIESILQQIFGDWRTEEVYEIHQMIIEVSQLLLTLQQDPKMTPLAKELSLQLQTIQEQYNRLFGRGEMHHELSE</sequence>